<evidence type="ECO:0000313" key="3">
    <source>
        <dbReference type="Proteomes" id="UP001480595"/>
    </source>
</evidence>
<dbReference type="EMBL" id="JAQQWL010000006">
    <property type="protein sequence ID" value="KAK8069928.1"/>
    <property type="molecule type" value="Genomic_DNA"/>
</dbReference>
<feature type="compositionally biased region" description="Basic and acidic residues" evidence="1">
    <location>
        <begin position="39"/>
        <end position="60"/>
    </location>
</feature>
<sequence length="60" mass="6789">MASTPPTGRSWALVLDLQHEPQHPRRGHAELMSLGNKEIPIHHPGEAPQRRERVVLREAP</sequence>
<protein>
    <submittedName>
        <fullName evidence="2">Uncharacterized protein</fullName>
    </submittedName>
</protein>
<accession>A0ABR1VFC2</accession>
<proteinExistence type="predicted"/>
<evidence type="ECO:0000313" key="2">
    <source>
        <dbReference type="EMBL" id="KAK8069928.1"/>
    </source>
</evidence>
<organism evidence="2 3">
    <name type="scientific">Apiospora phragmitis</name>
    <dbReference type="NCBI Taxonomy" id="2905665"/>
    <lineage>
        <taxon>Eukaryota</taxon>
        <taxon>Fungi</taxon>
        <taxon>Dikarya</taxon>
        <taxon>Ascomycota</taxon>
        <taxon>Pezizomycotina</taxon>
        <taxon>Sordariomycetes</taxon>
        <taxon>Xylariomycetidae</taxon>
        <taxon>Amphisphaeriales</taxon>
        <taxon>Apiosporaceae</taxon>
        <taxon>Apiospora</taxon>
    </lineage>
</organism>
<dbReference type="RefSeq" id="XP_066717222.1">
    <property type="nucleotide sequence ID" value="XM_066857953.1"/>
</dbReference>
<dbReference type="Proteomes" id="UP001480595">
    <property type="component" value="Unassembled WGS sequence"/>
</dbReference>
<name>A0ABR1VFC2_9PEZI</name>
<reference evidence="2 3" key="1">
    <citation type="submission" date="2023-01" db="EMBL/GenBank/DDBJ databases">
        <title>Analysis of 21 Apiospora genomes using comparative genomics revels a genus with tremendous synthesis potential of carbohydrate active enzymes and secondary metabolites.</title>
        <authorList>
            <person name="Sorensen T."/>
        </authorList>
    </citation>
    <scope>NUCLEOTIDE SEQUENCE [LARGE SCALE GENOMIC DNA]</scope>
    <source>
        <strain evidence="2 3">CBS 135458</strain>
    </source>
</reference>
<gene>
    <name evidence="2" type="ORF">PG994_006544</name>
</gene>
<dbReference type="GeneID" id="92091016"/>
<evidence type="ECO:0000256" key="1">
    <source>
        <dbReference type="SAM" id="MobiDB-lite"/>
    </source>
</evidence>
<keyword evidence="3" id="KW-1185">Reference proteome</keyword>
<feature type="region of interest" description="Disordered" evidence="1">
    <location>
        <begin position="38"/>
        <end position="60"/>
    </location>
</feature>
<comment type="caution">
    <text evidence="2">The sequence shown here is derived from an EMBL/GenBank/DDBJ whole genome shotgun (WGS) entry which is preliminary data.</text>
</comment>